<accession>A0A8D8MGQ2</accession>
<organism evidence="5">
    <name type="scientific">Cacopsylla melanoneura</name>
    <dbReference type="NCBI Taxonomy" id="428564"/>
    <lineage>
        <taxon>Eukaryota</taxon>
        <taxon>Metazoa</taxon>
        <taxon>Ecdysozoa</taxon>
        <taxon>Arthropoda</taxon>
        <taxon>Hexapoda</taxon>
        <taxon>Insecta</taxon>
        <taxon>Pterygota</taxon>
        <taxon>Neoptera</taxon>
        <taxon>Paraneoptera</taxon>
        <taxon>Hemiptera</taxon>
        <taxon>Sternorrhyncha</taxon>
        <taxon>Psylloidea</taxon>
        <taxon>Psyllidae</taxon>
        <taxon>Psyllinae</taxon>
        <taxon>Cacopsylla</taxon>
    </lineage>
</organism>
<dbReference type="SMART" id="SM00239">
    <property type="entry name" value="C2"/>
    <property type="match status" value="1"/>
</dbReference>
<dbReference type="GO" id="GO:0030672">
    <property type="term" value="C:synaptic vesicle membrane"/>
    <property type="evidence" value="ECO:0007669"/>
    <property type="project" value="TreeGrafter"/>
</dbReference>
<evidence type="ECO:0000313" key="5">
    <source>
        <dbReference type="EMBL" id="CAG6624002.1"/>
    </source>
</evidence>
<dbReference type="SUPFAM" id="SSF49562">
    <property type="entry name" value="C2 domain (Calcium/lipid-binding domain, CaLB)"/>
    <property type="match status" value="1"/>
</dbReference>
<dbReference type="PROSITE" id="PS50004">
    <property type="entry name" value="C2"/>
    <property type="match status" value="1"/>
</dbReference>
<keyword evidence="1" id="KW-0479">Metal-binding</keyword>
<name>A0A8D8MGQ2_9HEMI</name>
<keyword evidence="5" id="KW-0472">Membrane</keyword>
<evidence type="ECO:0000256" key="2">
    <source>
        <dbReference type="ARBA" id="ARBA00022837"/>
    </source>
</evidence>
<feature type="region of interest" description="Disordered" evidence="3">
    <location>
        <begin position="17"/>
        <end position="61"/>
    </location>
</feature>
<dbReference type="Gene3D" id="2.60.40.150">
    <property type="entry name" value="C2 domain"/>
    <property type="match status" value="1"/>
</dbReference>
<feature type="compositionally biased region" description="Low complexity" evidence="3">
    <location>
        <begin position="19"/>
        <end position="29"/>
    </location>
</feature>
<dbReference type="GO" id="GO:0046928">
    <property type="term" value="P:regulation of neurotransmitter secretion"/>
    <property type="evidence" value="ECO:0007669"/>
    <property type="project" value="TreeGrafter"/>
</dbReference>
<dbReference type="InterPro" id="IPR000008">
    <property type="entry name" value="C2_dom"/>
</dbReference>
<dbReference type="AlphaFoldDB" id="A0A8D8MGQ2"/>
<keyword evidence="2" id="KW-0106">Calcium</keyword>
<reference evidence="5" key="1">
    <citation type="submission" date="2021-05" db="EMBL/GenBank/DDBJ databases">
        <authorList>
            <person name="Alioto T."/>
            <person name="Alioto T."/>
            <person name="Gomez Garrido J."/>
        </authorList>
    </citation>
    <scope>NUCLEOTIDE SEQUENCE</scope>
</reference>
<proteinExistence type="predicted"/>
<evidence type="ECO:0000259" key="4">
    <source>
        <dbReference type="PROSITE" id="PS50004"/>
    </source>
</evidence>
<dbReference type="PANTHER" id="PTHR45911">
    <property type="entry name" value="C2 DOMAIN-CONTAINING PROTEIN"/>
    <property type="match status" value="1"/>
</dbReference>
<feature type="domain" description="C2" evidence="4">
    <location>
        <begin position="192"/>
        <end position="301"/>
    </location>
</feature>
<keyword evidence="5" id="KW-0812">Transmembrane</keyword>
<feature type="compositionally biased region" description="Polar residues" evidence="3">
    <location>
        <begin position="30"/>
        <end position="59"/>
    </location>
</feature>
<dbReference type="PANTHER" id="PTHR45911:SF4">
    <property type="entry name" value="MULTIPLE C2 AND TRANSMEMBRANE DOMAIN-CONTAINING PROTEIN"/>
    <property type="match status" value="1"/>
</dbReference>
<protein>
    <submittedName>
        <fullName evidence="5">Multiple C2 and transmembrane domain-containing protein 2</fullName>
    </submittedName>
</protein>
<evidence type="ECO:0000256" key="1">
    <source>
        <dbReference type="ARBA" id="ARBA00022723"/>
    </source>
</evidence>
<dbReference type="EMBL" id="HBUF01056134">
    <property type="protein sequence ID" value="CAG6624002.1"/>
    <property type="molecule type" value="Transcribed_RNA"/>
</dbReference>
<evidence type="ECO:0000256" key="3">
    <source>
        <dbReference type="SAM" id="MobiDB-lite"/>
    </source>
</evidence>
<feature type="region of interest" description="Disordered" evidence="3">
    <location>
        <begin position="87"/>
        <end position="106"/>
    </location>
</feature>
<sequence length="301" mass="33883">MASSLCGSPRKSRCRFKISSKSFKDSPSSGTLSRRLTKSASDLSQHSIPYSQHNSSSKSPVHHISVVQKTHYFFSTLKERWIRNRARHKTTSGPKNLSAPPCDTPPPLYRQQSGVTDGGYTTDNSSDCSTPLTRSPQHRLYSNASSLRSAQENSGIHSMINPLRSSDQEFSSKLPLLTNRLTPPDCQEELTLAEELARTKANQLRQYSFFQLKIHLKRGRDLIARDKTGTSDPYVKFKIGGRLMYKSKTIYRDLNPTWDETCVLPIEDPFEPVLAKVTTPTGLVLEMQVGICGRPRFAMRF</sequence>
<dbReference type="GO" id="GO:0005509">
    <property type="term" value="F:calcium ion binding"/>
    <property type="evidence" value="ECO:0007669"/>
    <property type="project" value="TreeGrafter"/>
</dbReference>
<dbReference type="InterPro" id="IPR035892">
    <property type="entry name" value="C2_domain_sf"/>
</dbReference>
<dbReference type="Pfam" id="PF00168">
    <property type="entry name" value="C2"/>
    <property type="match status" value="1"/>
</dbReference>